<gene>
    <name evidence="2" type="ORF">NCTC9239_00119</name>
</gene>
<feature type="transmembrane region" description="Helical" evidence="1">
    <location>
        <begin position="7"/>
        <end position="30"/>
    </location>
</feature>
<proteinExistence type="predicted"/>
<dbReference type="AlphaFoldDB" id="A0A4P1JST4"/>
<dbReference type="Proteomes" id="UP000309952">
    <property type="component" value="Chromosome"/>
</dbReference>
<keyword evidence="1" id="KW-0472">Membrane</keyword>
<sequence>MLDPRDFPAFWGLCGGVLFGAVGLVTAYSAKAGNPLAQRKAWLHLGLGVVAGPILAEAFTPSLIAVVPALDMRGVAMTLGWIAANDPRGFFGFTKRLIYAALHAVLKETQR</sequence>
<evidence type="ECO:0000313" key="2">
    <source>
        <dbReference type="EMBL" id="VTO10711.1"/>
    </source>
</evidence>
<evidence type="ECO:0000313" key="3">
    <source>
        <dbReference type="Proteomes" id="UP000309952"/>
    </source>
</evidence>
<protein>
    <recommendedName>
        <fullName evidence="4">LydA holin phage, holin superfamily III</fullName>
    </recommendedName>
</protein>
<organism evidence="2 3">
    <name type="scientific">Brevundimonas vancanneytii</name>
    <dbReference type="NCBI Taxonomy" id="1325724"/>
    <lineage>
        <taxon>Bacteria</taxon>
        <taxon>Pseudomonadati</taxon>
        <taxon>Pseudomonadota</taxon>
        <taxon>Alphaproteobacteria</taxon>
        <taxon>Caulobacterales</taxon>
        <taxon>Caulobacteraceae</taxon>
        <taxon>Brevundimonas</taxon>
    </lineage>
</organism>
<dbReference type="RefSeq" id="WP_252969931.1">
    <property type="nucleotide sequence ID" value="NZ_LR588407.1"/>
</dbReference>
<reference evidence="2 3" key="1">
    <citation type="submission" date="2019-04" db="EMBL/GenBank/DDBJ databases">
        <authorList>
            <consortium name="Pathogen Informatics"/>
        </authorList>
    </citation>
    <scope>NUCLEOTIDE SEQUENCE [LARGE SCALE GENOMIC DNA]</scope>
    <source>
        <strain evidence="2 3">NCTC9239</strain>
    </source>
</reference>
<evidence type="ECO:0000256" key="1">
    <source>
        <dbReference type="SAM" id="Phobius"/>
    </source>
</evidence>
<dbReference type="KEGG" id="bvy:NCTC9239_00119"/>
<keyword evidence="1" id="KW-0812">Transmembrane</keyword>
<feature type="transmembrane region" description="Helical" evidence="1">
    <location>
        <begin position="42"/>
        <end position="67"/>
    </location>
</feature>
<name>A0A4P1JST4_9CAUL</name>
<evidence type="ECO:0008006" key="4">
    <source>
        <dbReference type="Google" id="ProtNLM"/>
    </source>
</evidence>
<accession>A0A4P1JST4</accession>
<keyword evidence="3" id="KW-1185">Reference proteome</keyword>
<keyword evidence="1" id="KW-1133">Transmembrane helix</keyword>
<dbReference type="EMBL" id="LR588407">
    <property type="protein sequence ID" value="VTO10711.1"/>
    <property type="molecule type" value="Genomic_DNA"/>
</dbReference>